<comment type="caution">
    <text evidence="1">The sequence shown here is derived from an EMBL/GenBank/DDBJ whole genome shotgun (WGS) entry which is preliminary data.</text>
</comment>
<evidence type="ECO:0000313" key="1">
    <source>
        <dbReference type="EMBL" id="EPA04750.1"/>
    </source>
</evidence>
<name>S2E062_9ARCH</name>
<accession>S2E062</accession>
<dbReference type="Proteomes" id="UP000014065">
    <property type="component" value="Unassembled WGS sequence"/>
</dbReference>
<protein>
    <submittedName>
        <fullName evidence="1">Uncharacterized protein</fullName>
    </submittedName>
</protein>
<keyword evidence="2" id="KW-1185">Reference proteome</keyword>
<reference evidence="1 2" key="1">
    <citation type="journal article" date="2012" name="J. Bacteriol.">
        <title>Genome Sequence of "Candidatus Nitrosoarchaeum limnia" BG20, a Low-Salinity Ammonia-Oxidizing Archaeon from the San Francisco Bay Estuary.</title>
        <authorList>
            <person name="Mosier A.C."/>
            <person name="Allen E.E."/>
            <person name="Kim M."/>
            <person name="Ferriera S."/>
            <person name="Francis C.A."/>
        </authorList>
    </citation>
    <scope>NUCLEOTIDE SEQUENCE [LARGE SCALE GENOMIC DNA]</scope>
    <source>
        <strain evidence="1 2">BG20</strain>
    </source>
</reference>
<gene>
    <name evidence="1" type="ORF">BG20_I2429</name>
</gene>
<evidence type="ECO:0000313" key="2">
    <source>
        <dbReference type="Proteomes" id="UP000014065"/>
    </source>
</evidence>
<proteinExistence type="predicted"/>
<dbReference type="EMBL" id="AHJG01000265">
    <property type="protein sequence ID" value="EPA04750.1"/>
    <property type="molecule type" value="Genomic_DNA"/>
</dbReference>
<dbReference type="AlphaFoldDB" id="S2E062"/>
<organism evidence="1 2">
    <name type="scientific">Candidatus Nitrosarchaeum limnium BG20</name>
    <dbReference type="NCBI Taxonomy" id="859192"/>
    <lineage>
        <taxon>Archaea</taxon>
        <taxon>Nitrososphaerota</taxon>
        <taxon>Nitrososphaeria</taxon>
        <taxon>Nitrosopumilales</taxon>
        <taxon>Nitrosopumilaceae</taxon>
        <taxon>Nitrosarchaeum</taxon>
    </lineage>
</organism>
<sequence length="37" mass="4548">MKFLDNLRSFHDFFMNKWQSKGLEIKKSTQKEDHGYL</sequence>